<dbReference type="InterPro" id="IPR036894">
    <property type="entry name" value="YbaB-like_sf"/>
</dbReference>
<proteinExistence type="predicted"/>
<dbReference type="PATRIC" id="fig|1125717.3.peg.1628"/>
<feature type="compositionally biased region" description="Gly residues" evidence="1">
    <location>
        <begin position="121"/>
        <end position="130"/>
    </location>
</feature>
<keyword evidence="3" id="KW-1185">Reference proteome</keyword>
<feature type="region of interest" description="Disordered" evidence="1">
    <location>
        <begin position="101"/>
        <end position="130"/>
    </location>
</feature>
<comment type="caution">
    <text evidence="2">The sequence shown here is derived from an EMBL/GenBank/DDBJ whole genome shotgun (WGS) entry which is preliminary data.</text>
</comment>
<gene>
    <name evidence="2" type="ORF">HMPREF1317_0448</name>
</gene>
<name>J0N2S5_9ACTO</name>
<evidence type="ECO:0000313" key="2">
    <source>
        <dbReference type="EMBL" id="EJF38682.1"/>
    </source>
</evidence>
<dbReference type="AlphaFoldDB" id="J0N2S5"/>
<accession>J0N2S5</accession>
<dbReference type="RefSeq" id="WP_005871802.1">
    <property type="nucleotide sequence ID" value="NZ_AKFS01000259.1"/>
</dbReference>
<organism evidence="2 3">
    <name type="scientific">Schaalia georgiae F0490</name>
    <dbReference type="NCBI Taxonomy" id="1125717"/>
    <lineage>
        <taxon>Bacteria</taxon>
        <taxon>Bacillati</taxon>
        <taxon>Actinomycetota</taxon>
        <taxon>Actinomycetes</taxon>
        <taxon>Actinomycetales</taxon>
        <taxon>Actinomycetaceae</taxon>
        <taxon>Schaalia</taxon>
    </lineage>
</organism>
<dbReference type="Gene3D" id="3.30.1310.10">
    <property type="entry name" value="Nucleoid-associated protein YbaB-like domain"/>
    <property type="match status" value="1"/>
</dbReference>
<evidence type="ECO:0000256" key="1">
    <source>
        <dbReference type="SAM" id="MobiDB-lite"/>
    </source>
</evidence>
<reference evidence="2 3" key="1">
    <citation type="submission" date="2012-05" db="EMBL/GenBank/DDBJ databases">
        <authorList>
            <person name="Harkins D.M."/>
            <person name="Madupu R."/>
            <person name="Durkin A.S."/>
            <person name="Torralba M."/>
            <person name="Methe B."/>
            <person name="Sutton G.G."/>
            <person name="Nelson K.E."/>
        </authorList>
    </citation>
    <scope>NUCLEOTIDE SEQUENCE [LARGE SCALE GENOMIC DNA]</scope>
    <source>
        <strain evidence="2 3">F0490</strain>
    </source>
</reference>
<dbReference type="EMBL" id="AKFS01000259">
    <property type="protein sequence ID" value="EJF38682.1"/>
    <property type="molecule type" value="Genomic_DNA"/>
</dbReference>
<dbReference type="Proteomes" id="UP000004578">
    <property type="component" value="Unassembled WGS sequence"/>
</dbReference>
<sequence length="130" mass="13563">MDGFDEVIARVEGEVAGAQELAERAQGFLDSLADVRGVGVDRDERVRVEVDASGNVVSLEIEEDPELGGAVVEALEAARAAAGRSLAGAAGRAYGEDSEVASQLAQEYGTDDDDDDVSGYGARGGFRGWR</sequence>
<dbReference type="OrthoDB" id="9992502at2"/>
<evidence type="ECO:0008006" key="4">
    <source>
        <dbReference type="Google" id="ProtNLM"/>
    </source>
</evidence>
<protein>
    <recommendedName>
        <fullName evidence="4">YbaB/EbfC DNA-binding family protein</fullName>
    </recommendedName>
</protein>
<evidence type="ECO:0000313" key="3">
    <source>
        <dbReference type="Proteomes" id="UP000004578"/>
    </source>
</evidence>